<accession>A1ZS21</accession>
<dbReference type="Gene3D" id="3.60.21.10">
    <property type="match status" value="1"/>
</dbReference>
<dbReference type="Pfam" id="PF00149">
    <property type="entry name" value="Metallophos"/>
    <property type="match status" value="1"/>
</dbReference>
<dbReference type="GO" id="GO:0005737">
    <property type="term" value="C:cytoplasm"/>
    <property type="evidence" value="ECO:0007669"/>
    <property type="project" value="TreeGrafter"/>
</dbReference>
<dbReference type="PANTHER" id="PTHR42850:SF4">
    <property type="entry name" value="ZINC-DEPENDENT ENDOPOLYPHOSPHATASE"/>
    <property type="match status" value="1"/>
</dbReference>
<gene>
    <name evidence="2" type="ORF">M23134_00710</name>
</gene>
<dbReference type="AlphaFoldDB" id="A1ZS21"/>
<dbReference type="Proteomes" id="UP000004095">
    <property type="component" value="Unassembled WGS sequence"/>
</dbReference>
<sequence length="244" mass="28632">MSLFQTIKKPLNGRRFVVGDVHGCCLTLQQLVWKHLQFTTQDQLFLLGDYIDRGPDGAGVLDFIIGLQHQDYQVYPLRGNHEQMLLTAWESFQQLDPDTKALTCFADKVRDQSMVDHSQDCLLPRFERWLNNLPYYYALDNFYLVHAGFNFRKAAPFEDFYAMLWTMRFNLKRYHAIKAQRKHVVHGHQKTSLPEIKAAVASRAKVIPLDNGCYKHHIEDYGQLCALDIDNWELFYQPNIDFDR</sequence>
<evidence type="ECO:0000259" key="1">
    <source>
        <dbReference type="Pfam" id="PF00149"/>
    </source>
</evidence>
<reference evidence="2 3" key="1">
    <citation type="submission" date="2007-01" db="EMBL/GenBank/DDBJ databases">
        <authorList>
            <person name="Haygood M."/>
            <person name="Podell S."/>
            <person name="Anderson C."/>
            <person name="Hopkinson B."/>
            <person name="Roe K."/>
            <person name="Barbeau K."/>
            <person name="Gaasterland T."/>
            <person name="Ferriera S."/>
            <person name="Johnson J."/>
            <person name="Kravitz S."/>
            <person name="Beeson K."/>
            <person name="Sutton G."/>
            <person name="Rogers Y.-H."/>
            <person name="Friedman R."/>
            <person name="Frazier M."/>
            <person name="Venter J.C."/>
        </authorList>
    </citation>
    <scope>NUCLEOTIDE SEQUENCE [LARGE SCALE GENOMIC DNA]</scope>
    <source>
        <strain evidence="2 3">ATCC 23134</strain>
    </source>
</reference>
<dbReference type="RefSeq" id="WP_002700232.1">
    <property type="nucleotide sequence ID" value="NZ_AAWS01000030.1"/>
</dbReference>
<keyword evidence="3" id="KW-1185">Reference proteome</keyword>
<dbReference type="CDD" id="cd00144">
    <property type="entry name" value="MPP_PPP_family"/>
    <property type="match status" value="1"/>
</dbReference>
<evidence type="ECO:0000313" key="3">
    <source>
        <dbReference type="Proteomes" id="UP000004095"/>
    </source>
</evidence>
<dbReference type="OrthoDB" id="9808081at2"/>
<comment type="caution">
    <text evidence="2">The sequence shown here is derived from an EMBL/GenBank/DDBJ whole genome shotgun (WGS) entry which is preliminary data.</text>
</comment>
<proteinExistence type="predicted"/>
<dbReference type="InterPro" id="IPR050126">
    <property type="entry name" value="Ap4A_hydrolase"/>
</dbReference>
<dbReference type="GO" id="GO:0016791">
    <property type="term" value="F:phosphatase activity"/>
    <property type="evidence" value="ECO:0007669"/>
    <property type="project" value="TreeGrafter"/>
</dbReference>
<dbReference type="PANTHER" id="PTHR42850">
    <property type="entry name" value="METALLOPHOSPHOESTERASE"/>
    <property type="match status" value="1"/>
</dbReference>
<dbReference type="SUPFAM" id="SSF56300">
    <property type="entry name" value="Metallo-dependent phosphatases"/>
    <property type="match status" value="1"/>
</dbReference>
<organism evidence="2 3">
    <name type="scientific">Microscilla marina ATCC 23134</name>
    <dbReference type="NCBI Taxonomy" id="313606"/>
    <lineage>
        <taxon>Bacteria</taxon>
        <taxon>Pseudomonadati</taxon>
        <taxon>Bacteroidota</taxon>
        <taxon>Cytophagia</taxon>
        <taxon>Cytophagales</taxon>
        <taxon>Microscillaceae</taxon>
        <taxon>Microscilla</taxon>
    </lineage>
</organism>
<name>A1ZS21_MICM2</name>
<dbReference type="GO" id="GO:0008803">
    <property type="term" value="F:bis(5'-nucleosyl)-tetraphosphatase (symmetrical) activity"/>
    <property type="evidence" value="ECO:0007669"/>
    <property type="project" value="TreeGrafter"/>
</dbReference>
<feature type="domain" description="Calcineurin-like phosphoesterase" evidence="1">
    <location>
        <begin position="16"/>
        <end position="192"/>
    </location>
</feature>
<dbReference type="EMBL" id="AAWS01000030">
    <property type="protein sequence ID" value="EAY26744.1"/>
    <property type="molecule type" value="Genomic_DNA"/>
</dbReference>
<dbReference type="eggNOG" id="COG0639">
    <property type="taxonomic scope" value="Bacteria"/>
</dbReference>
<protein>
    <submittedName>
        <fullName evidence="2">Metallophosphoesterase</fullName>
    </submittedName>
</protein>
<dbReference type="GO" id="GO:0110154">
    <property type="term" value="P:RNA decapping"/>
    <property type="evidence" value="ECO:0007669"/>
    <property type="project" value="TreeGrafter"/>
</dbReference>
<evidence type="ECO:0000313" key="2">
    <source>
        <dbReference type="EMBL" id="EAY26744.1"/>
    </source>
</evidence>
<dbReference type="InterPro" id="IPR029052">
    <property type="entry name" value="Metallo-depent_PP-like"/>
</dbReference>
<dbReference type="InterPro" id="IPR004843">
    <property type="entry name" value="Calcineurin-like_PHP"/>
</dbReference>